<dbReference type="Proteomes" id="UP000061432">
    <property type="component" value="Chromosome"/>
</dbReference>
<evidence type="ECO:0000313" key="2">
    <source>
        <dbReference type="Proteomes" id="UP000061432"/>
    </source>
</evidence>
<reference evidence="1 2" key="1">
    <citation type="journal article" date="2015" name="Genome Announc.">
        <title>Complete Genome Sequence of Methylobacterium aquaticum Strain 22A, Isolated from Racomitrium japonicum Moss.</title>
        <authorList>
            <person name="Tani A."/>
            <person name="Ogura Y."/>
            <person name="Hayashi T."/>
            <person name="Kimbara K."/>
        </authorList>
    </citation>
    <scope>NUCLEOTIDE SEQUENCE [LARGE SCALE GENOMIC DNA]</scope>
    <source>
        <strain evidence="1 2">MA-22A</strain>
    </source>
</reference>
<dbReference type="RefSeq" id="WP_167543865.1">
    <property type="nucleotide sequence ID" value="NZ_AP014704.1"/>
</dbReference>
<evidence type="ECO:0000313" key="1">
    <source>
        <dbReference type="EMBL" id="BAQ43558.1"/>
    </source>
</evidence>
<dbReference type="PATRIC" id="fig|270351.10.peg.39"/>
<dbReference type="EMBL" id="AP014704">
    <property type="protein sequence ID" value="BAQ43558.1"/>
    <property type="molecule type" value="Genomic_DNA"/>
</dbReference>
<dbReference type="KEGG" id="maqu:Maq22A_c00210"/>
<name>A0A0C6F5E5_9HYPH</name>
<dbReference type="AlphaFoldDB" id="A0A0C6F5E5"/>
<accession>A0A0C6F5E5</accession>
<gene>
    <name evidence="1" type="ORF">Maq22A_c00210</name>
</gene>
<reference evidence="2" key="2">
    <citation type="submission" date="2015-01" db="EMBL/GenBank/DDBJ databases">
        <title>Complete genome sequence of Methylobacterium aquaticum strain 22A.</title>
        <authorList>
            <person name="Tani A."/>
            <person name="Ogura Y."/>
            <person name="Hayashi T."/>
        </authorList>
    </citation>
    <scope>NUCLEOTIDE SEQUENCE [LARGE SCALE GENOMIC DNA]</scope>
    <source>
        <strain evidence="2">MA-22A</strain>
    </source>
</reference>
<protein>
    <submittedName>
        <fullName evidence="1">Uncharacterized protein</fullName>
    </submittedName>
</protein>
<sequence>MYSQLRRYGWRPLQAVGHVTLALALLVFGLACVGADLLGGWERAAQLLSGQG</sequence>
<dbReference type="PROSITE" id="PS51257">
    <property type="entry name" value="PROKAR_LIPOPROTEIN"/>
    <property type="match status" value="1"/>
</dbReference>
<organism evidence="1 2">
    <name type="scientific">Methylobacterium aquaticum</name>
    <dbReference type="NCBI Taxonomy" id="270351"/>
    <lineage>
        <taxon>Bacteria</taxon>
        <taxon>Pseudomonadati</taxon>
        <taxon>Pseudomonadota</taxon>
        <taxon>Alphaproteobacteria</taxon>
        <taxon>Hyphomicrobiales</taxon>
        <taxon>Methylobacteriaceae</taxon>
        <taxon>Methylobacterium</taxon>
    </lineage>
</organism>
<proteinExistence type="predicted"/>